<dbReference type="AlphaFoldDB" id="A0A409YS70"/>
<reference evidence="1 2" key="1">
    <citation type="journal article" date="2018" name="Evol. Lett.">
        <title>Horizontal gene cluster transfer increased hallucinogenic mushroom diversity.</title>
        <authorList>
            <person name="Reynolds H.T."/>
            <person name="Vijayakumar V."/>
            <person name="Gluck-Thaler E."/>
            <person name="Korotkin H.B."/>
            <person name="Matheny P.B."/>
            <person name="Slot J.C."/>
        </authorList>
    </citation>
    <scope>NUCLEOTIDE SEQUENCE [LARGE SCALE GENOMIC DNA]</scope>
    <source>
        <strain evidence="1 2">SRW20</strain>
    </source>
</reference>
<name>A0A409YS70_9AGAR</name>
<comment type="caution">
    <text evidence="1">The sequence shown here is derived from an EMBL/GenBank/DDBJ whole genome shotgun (WGS) entry which is preliminary data.</text>
</comment>
<evidence type="ECO:0000313" key="2">
    <source>
        <dbReference type="Proteomes" id="UP000284706"/>
    </source>
</evidence>
<evidence type="ECO:0000313" key="1">
    <source>
        <dbReference type="EMBL" id="PPR05864.1"/>
    </source>
</evidence>
<protein>
    <submittedName>
        <fullName evidence="1">Uncharacterized protein</fullName>
    </submittedName>
</protein>
<keyword evidence="2" id="KW-1185">Reference proteome</keyword>
<accession>A0A409YS70</accession>
<proteinExistence type="predicted"/>
<sequence length="68" mass="8074">MLFRRRYQQRYLKSVSQPEGSDSFVFNVCKIRLVMLSWLRVKGFQMLSYSQEVDASDSEDLQCFVPTE</sequence>
<dbReference type="Proteomes" id="UP000284706">
    <property type="component" value="Unassembled WGS sequence"/>
</dbReference>
<organism evidence="1 2">
    <name type="scientific">Gymnopilus dilepis</name>
    <dbReference type="NCBI Taxonomy" id="231916"/>
    <lineage>
        <taxon>Eukaryota</taxon>
        <taxon>Fungi</taxon>
        <taxon>Dikarya</taxon>
        <taxon>Basidiomycota</taxon>
        <taxon>Agaricomycotina</taxon>
        <taxon>Agaricomycetes</taxon>
        <taxon>Agaricomycetidae</taxon>
        <taxon>Agaricales</taxon>
        <taxon>Agaricineae</taxon>
        <taxon>Hymenogastraceae</taxon>
        <taxon>Gymnopilus</taxon>
    </lineage>
</organism>
<dbReference type="InParanoid" id="A0A409YS70"/>
<gene>
    <name evidence="1" type="ORF">CVT26_010144</name>
</gene>
<dbReference type="EMBL" id="NHYE01000423">
    <property type="protein sequence ID" value="PPR05864.1"/>
    <property type="molecule type" value="Genomic_DNA"/>
</dbReference>